<dbReference type="InterPro" id="IPR003006">
    <property type="entry name" value="Ig/MHC_CS"/>
</dbReference>
<evidence type="ECO:0000313" key="6">
    <source>
        <dbReference type="RefSeq" id="XP_030621712.1"/>
    </source>
</evidence>
<dbReference type="RefSeq" id="XP_030621712.1">
    <property type="nucleotide sequence ID" value="XM_030765852.1"/>
</dbReference>
<name>A0A6J2UQY8_CHACN</name>
<dbReference type="GeneID" id="115805306"/>
<dbReference type="InterPro" id="IPR037055">
    <property type="entry name" value="MHC_I-like_Ag-recog_sf"/>
</dbReference>
<dbReference type="InterPro" id="IPR050208">
    <property type="entry name" value="MHC_class-I_related"/>
</dbReference>
<dbReference type="SMART" id="SM00407">
    <property type="entry name" value="IGc1"/>
    <property type="match status" value="1"/>
</dbReference>
<keyword evidence="1" id="KW-0325">Glycoprotein</keyword>
<feature type="domain" description="Ig-like" evidence="4">
    <location>
        <begin position="222"/>
        <end position="315"/>
    </location>
</feature>
<evidence type="ECO:0000256" key="1">
    <source>
        <dbReference type="ARBA" id="ARBA00023180"/>
    </source>
</evidence>
<keyword evidence="3" id="KW-1133">Transmembrane helix</keyword>
<dbReference type="GO" id="GO:0005615">
    <property type="term" value="C:extracellular space"/>
    <property type="evidence" value="ECO:0007669"/>
    <property type="project" value="TreeGrafter"/>
</dbReference>
<dbReference type="GO" id="GO:0009897">
    <property type="term" value="C:external side of plasma membrane"/>
    <property type="evidence" value="ECO:0007669"/>
    <property type="project" value="TreeGrafter"/>
</dbReference>
<dbReference type="Proteomes" id="UP000504632">
    <property type="component" value="Chromosome 1"/>
</dbReference>
<accession>A0A6J2UQY8</accession>
<dbReference type="GO" id="GO:0006955">
    <property type="term" value="P:immune response"/>
    <property type="evidence" value="ECO:0007669"/>
    <property type="project" value="TreeGrafter"/>
</dbReference>
<keyword evidence="2" id="KW-0393">Immunoglobulin domain</keyword>
<dbReference type="Gene3D" id="3.30.500.10">
    <property type="entry name" value="MHC class I-like antigen recognition-like"/>
    <property type="match status" value="1"/>
</dbReference>
<evidence type="ECO:0000256" key="3">
    <source>
        <dbReference type="SAM" id="Phobius"/>
    </source>
</evidence>
<dbReference type="SUPFAM" id="SSF48726">
    <property type="entry name" value="Immunoglobulin"/>
    <property type="match status" value="1"/>
</dbReference>
<sequence length="368" mass="41860">MKKINLIKVTVPYPARTYPHYGNRPFKTDDTRQCYGEAGSHSLYAFATYIAGETQFPEFSAVLMMDDVQVGYYDSIKNRLIHCIQNTSQTYDVEEQEAGVVFGDTFKDMKYQASYLRSHFNDTDGFGVYQRILGCEMSDRNEHGHGRIKLLDAFSGFNLQELNLNMQQGSFLWNTESVIEWNTEIQTRFKRMVVNLCHPCCIKFLKKYLQNEKRYLLRKVKPRVRLLKKTLTNSAEIQITCVATGFYPRHINLTILRDGQPVVEDQIIGGMLLPNGDGTYQMRKSLEVSVDEIRAGHSYTCSASHLSLDNKLDISIASTSLPMVISVLVLVSVLMIPIFGYNVWRRCAGAKQRCGFGYAAASSECMGF</sequence>
<dbReference type="InParanoid" id="A0A6J2UQY8"/>
<keyword evidence="5" id="KW-1185">Reference proteome</keyword>
<dbReference type="PROSITE" id="PS00290">
    <property type="entry name" value="IG_MHC"/>
    <property type="match status" value="1"/>
</dbReference>
<evidence type="ECO:0000256" key="2">
    <source>
        <dbReference type="ARBA" id="ARBA00023319"/>
    </source>
</evidence>
<dbReference type="SUPFAM" id="SSF54452">
    <property type="entry name" value="MHC antigen-recognition domain"/>
    <property type="match status" value="1"/>
</dbReference>
<dbReference type="Pfam" id="PF07654">
    <property type="entry name" value="C1-set"/>
    <property type="match status" value="1"/>
</dbReference>
<keyword evidence="3" id="KW-0812">Transmembrane</keyword>
<gene>
    <name evidence="6" type="primary">LOC115805306</name>
</gene>
<dbReference type="PROSITE" id="PS50835">
    <property type="entry name" value="IG_LIKE"/>
    <property type="match status" value="1"/>
</dbReference>
<dbReference type="InterPro" id="IPR013783">
    <property type="entry name" value="Ig-like_fold"/>
</dbReference>
<dbReference type="InterPro" id="IPR011162">
    <property type="entry name" value="MHC_I/II-like_Ag-recog"/>
</dbReference>
<dbReference type="PANTHER" id="PTHR16675:SF191">
    <property type="entry name" value="CLASS I HISTOCOMPATIBILITY ANTIGEN, F10 ALPHA CHAIN-LIKE-RELATED"/>
    <property type="match status" value="1"/>
</dbReference>
<feature type="transmembrane region" description="Helical" evidence="3">
    <location>
        <begin position="321"/>
        <end position="344"/>
    </location>
</feature>
<organism evidence="5 6">
    <name type="scientific">Chanos chanos</name>
    <name type="common">Milkfish</name>
    <name type="synonym">Mugil chanos</name>
    <dbReference type="NCBI Taxonomy" id="29144"/>
    <lineage>
        <taxon>Eukaryota</taxon>
        <taxon>Metazoa</taxon>
        <taxon>Chordata</taxon>
        <taxon>Craniata</taxon>
        <taxon>Vertebrata</taxon>
        <taxon>Euteleostomi</taxon>
        <taxon>Actinopterygii</taxon>
        <taxon>Neopterygii</taxon>
        <taxon>Teleostei</taxon>
        <taxon>Ostariophysi</taxon>
        <taxon>Gonorynchiformes</taxon>
        <taxon>Chanidae</taxon>
        <taxon>Chanos</taxon>
    </lineage>
</organism>
<dbReference type="PANTHER" id="PTHR16675">
    <property type="entry name" value="MHC CLASS I-RELATED"/>
    <property type="match status" value="1"/>
</dbReference>
<dbReference type="Gene3D" id="2.60.40.10">
    <property type="entry name" value="Immunoglobulins"/>
    <property type="match status" value="1"/>
</dbReference>
<evidence type="ECO:0000313" key="5">
    <source>
        <dbReference type="Proteomes" id="UP000504632"/>
    </source>
</evidence>
<keyword evidence="3" id="KW-0472">Membrane</keyword>
<dbReference type="OrthoDB" id="8936120at2759"/>
<evidence type="ECO:0000259" key="4">
    <source>
        <dbReference type="PROSITE" id="PS50835"/>
    </source>
</evidence>
<dbReference type="InterPro" id="IPR007110">
    <property type="entry name" value="Ig-like_dom"/>
</dbReference>
<reference evidence="6" key="1">
    <citation type="submission" date="2025-08" db="UniProtKB">
        <authorList>
            <consortium name="RefSeq"/>
        </authorList>
    </citation>
    <scope>IDENTIFICATION</scope>
</reference>
<dbReference type="InterPro" id="IPR036179">
    <property type="entry name" value="Ig-like_dom_sf"/>
</dbReference>
<protein>
    <submittedName>
        <fullName evidence="6">Patr class I histocompatibility antigen, A-126 alpha chain-like</fullName>
    </submittedName>
</protein>
<dbReference type="AlphaFoldDB" id="A0A6J2UQY8"/>
<dbReference type="InterPro" id="IPR003597">
    <property type="entry name" value="Ig_C1-set"/>
</dbReference>
<proteinExistence type="predicted"/>